<proteinExistence type="predicted"/>
<sequence>MSKKLHTVLASALILPSAAIAGLDPISDEEMSEVTGQAFLSVDRDYHPDPAQNTAYTRVNLGMDIEIQTNVDVLEVGRYEREGEREGSSDVLINDFALGYIHSEDYFLNNPKAARQLKPDGTAYAEGEIVPFRITDPFFEFAFDETTNEVVGVRLGFGEAMGVLSGSIQSLTGNVNIDIIDQGQGLSAAESQGNAFDRLIGLLTPVLAGSSPLITKARLVEGPDSPNAGNPDPVRAQYIGVPNGEAFVLEGVNRNVAGIIDLIKGTLSSDLSVGNCQGGFLGIGGTCDVIVVAQGCEVLGIEACFPLEQYQSFPVGELTADEDENRFITSPKEGAFISFQTKDLEWLKDVRNTSASPEDFIRTTSGAFFNIPNGAVEVNLAEALNGIARQRTEYIDRGRGLF</sequence>
<comment type="caution">
    <text evidence="2">The sequence shown here is derived from an EMBL/GenBank/DDBJ whole genome shotgun (WGS) entry which is preliminary data.</text>
</comment>
<evidence type="ECO:0000313" key="2">
    <source>
        <dbReference type="EMBL" id="TVT30559.1"/>
    </source>
</evidence>
<protein>
    <submittedName>
        <fullName evidence="2">Uncharacterized protein</fullName>
    </submittedName>
</protein>
<keyword evidence="1" id="KW-0732">Signal</keyword>
<dbReference type="AlphaFoldDB" id="A0A558B219"/>
<dbReference type="RefSeq" id="WP_273135224.1">
    <property type="nucleotide sequence ID" value="NZ_VMRX01000060.1"/>
</dbReference>
<evidence type="ECO:0000256" key="1">
    <source>
        <dbReference type="SAM" id="SignalP"/>
    </source>
</evidence>
<name>A0A558B219_9GAMM</name>
<evidence type="ECO:0000313" key="3">
    <source>
        <dbReference type="Proteomes" id="UP000319142"/>
    </source>
</evidence>
<dbReference type="Proteomes" id="UP000319142">
    <property type="component" value="Unassembled WGS sequence"/>
</dbReference>
<accession>A0A558B219</accession>
<dbReference type="EMBL" id="VMRX01000060">
    <property type="protein sequence ID" value="TVT30559.1"/>
    <property type="molecule type" value="Genomic_DNA"/>
</dbReference>
<feature type="chain" id="PRO_5022198499" evidence="1">
    <location>
        <begin position="22"/>
        <end position="402"/>
    </location>
</feature>
<reference evidence="2 3" key="1">
    <citation type="submission" date="2019-07" db="EMBL/GenBank/DDBJ databases">
        <title>The pathways for chlorine oxyanion respiration interact through the shared metabolite chlorate.</title>
        <authorList>
            <person name="Barnum T.P."/>
            <person name="Cheng Y."/>
            <person name="Hill K.A."/>
            <person name="Lucas L.N."/>
            <person name="Carlson H.K."/>
            <person name="Coates J.D."/>
        </authorList>
    </citation>
    <scope>NUCLEOTIDE SEQUENCE [LARGE SCALE GENOMIC DNA]</scope>
    <source>
        <strain evidence="2">UCB</strain>
    </source>
</reference>
<gene>
    <name evidence="2" type="ORF">FHK81_16720</name>
</gene>
<organism evidence="2 3">
    <name type="scientific">Marinobacter vinifirmus</name>
    <dbReference type="NCBI Taxonomy" id="355591"/>
    <lineage>
        <taxon>Bacteria</taxon>
        <taxon>Pseudomonadati</taxon>
        <taxon>Pseudomonadota</taxon>
        <taxon>Gammaproteobacteria</taxon>
        <taxon>Pseudomonadales</taxon>
        <taxon>Marinobacteraceae</taxon>
        <taxon>Marinobacter</taxon>
    </lineage>
</organism>
<feature type="signal peptide" evidence="1">
    <location>
        <begin position="1"/>
        <end position="21"/>
    </location>
</feature>